<organism evidence="4 5">
    <name type="scientific">Aureimonas flava</name>
    <dbReference type="NCBI Taxonomy" id="2320271"/>
    <lineage>
        <taxon>Bacteria</taxon>
        <taxon>Pseudomonadati</taxon>
        <taxon>Pseudomonadota</taxon>
        <taxon>Alphaproteobacteria</taxon>
        <taxon>Hyphomicrobiales</taxon>
        <taxon>Aurantimonadaceae</taxon>
        <taxon>Aureimonas</taxon>
    </lineage>
</organism>
<dbReference type="Proteomes" id="UP000265750">
    <property type="component" value="Unassembled WGS sequence"/>
</dbReference>
<dbReference type="EMBL" id="QYRN01000004">
    <property type="protein sequence ID" value="RIY01534.1"/>
    <property type="molecule type" value="Genomic_DNA"/>
</dbReference>
<evidence type="ECO:0000259" key="3">
    <source>
        <dbReference type="Pfam" id="PF01370"/>
    </source>
</evidence>
<feature type="domain" description="NAD-dependent epimerase/dehydratase" evidence="3">
    <location>
        <begin position="6"/>
        <end position="241"/>
    </location>
</feature>
<evidence type="ECO:0000256" key="2">
    <source>
        <dbReference type="ARBA" id="ARBA00023445"/>
    </source>
</evidence>
<dbReference type="Pfam" id="PF01370">
    <property type="entry name" value="Epimerase"/>
    <property type="match status" value="1"/>
</dbReference>
<dbReference type="GO" id="GO:0016616">
    <property type="term" value="F:oxidoreductase activity, acting on the CH-OH group of donors, NAD or NADP as acceptor"/>
    <property type="evidence" value="ECO:0007669"/>
    <property type="project" value="TreeGrafter"/>
</dbReference>
<dbReference type="RefSeq" id="WP_119539746.1">
    <property type="nucleotide sequence ID" value="NZ_QYRN01000004.1"/>
</dbReference>
<evidence type="ECO:0000313" key="4">
    <source>
        <dbReference type="EMBL" id="RIY01534.1"/>
    </source>
</evidence>
<dbReference type="PANTHER" id="PTHR10366:SF564">
    <property type="entry name" value="STEROL-4-ALPHA-CARBOXYLATE 3-DEHYDROGENASE, DECARBOXYLATING"/>
    <property type="match status" value="1"/>
</dbReference>
<proteinExistence type="inferred from homology"/>
<dbReference type="InterPro" id="IPR001509">
    <property type="entry name" value="Epimerase_deHydtase"/>
</dbReference>
<name>A0A3A1WTF6_9HYPH</name>
<keyword evidence="5" id="KW-1185">Reference proteome</keyword>
<dbReference type="PANTHER" id="PTHR10366">
    <property type="entry name" value="NAD DEPENDENT EPIMERASE/DEHYDRATASE"/>
    <property type="match status" value="1"/>
</dbReference>
<dbReference type="AlphaFoldDB" id="A0A3A1WTF6"/>
<dbReference type="OrthoDB" id="9778052at2"/>
<sequence length="338" mass="36448">MARDRVLVTGASGFIAKHVVLELLRAGFDVRGSVRGSLRADEVLRVVRDVGEDAGRCEFAEADLGSEAGWDAATRDCRFVLHTASPFPLIQPRRADDIVSIARRGTEFVLRAAARSSAERAIVTSSVAAVFYGHPRDRVRPFGEADVTNLASAAVSSYARSKTVAELHAWDVARETGLAISTINPGLVLGPLLDSRLGTSAQIVATIMKGWLPLLPDVSIPSVDVRDVARAHVRALDVPESRRFLLAAPETPSLPEIADILARAFPERCGRISRRRLPSALLRAGALLSPGLAMLAEDVGRAKEIDTAPARELLNLRFIPVREAVVALGESLLRHRCV</sequence>
<protein>
    <submittedName>
        <fullName evidence="4">NAD-dependent epimerase/dehydratase family protein</fullName>
    </submittedName>
</protein>
<accession>A0A3A1WTF6</accession>
<dbReference type="InterPro" id="IPR050425">
    <property type="entry name" value="NAD(P)_dehydrat-like"/>
</dbReference>
<evidence type="ECO:0000256" key="1">
    <source>
        <dbReference type="ARBA" id="ARBA00023002"/>
    </source>
</evidence>
<dbReference type="Gene3D" id="3.40.50.720">
    <property type="entry name" value="NAD(P)-binding Rossmann-like Domain"/>
    <property type="match status" value="1"/>
</dbReference>
<dbReference type="SUPFAM" id="SSF51735">
    <property type="entry name" value="NAD(P)-binding Rossmann-fold domains"/>
    <property type="match status" value="1"/>
</dbReference>
<gene>
    <name evidence="4" type="ORF">D3218_09330</name>
</gene>
<reference evidence="5" key="1">
    <citation type="submission" date="2018-09" db="EMBL/GenBank/DDBJ databases">
        <authorList>
            <person name="Tuo L."/>
        </authorList>
    </citation>
    <scope>NUCLEOTIDE SEQUENCE [LARGE SCALE GENOMIC DNA]</scope>
    <source>
        <strain evidence="5">M2BS4Y-1</strain>
    </source>
</reference>
<evidence type="ECO:0000313" key="5">
    <source>
        <dbReference type="Proteomes" id="UP000265750"/>
    </source>
</evidence>
<comment type="similarity">
    <text evidence="2">Belongs to the NAD(P)-dependent epimerase/dehydratase family. Dihydroflavonol-4-reductase subfamily.</text>
</comment>
<dbReference type="InterPro" id="IPR036291">
    <property type="entry name" value="NAD(P)-bd_dom_sf"/>
</dbReference>
<keyword evidence="1" id="KW-0560">Oxidoreductase</keyword>
<comment type="caution">
    <text evidence="4">The sequence shown here is derived from an EMBL/GenBank/DDBJ whole genome shotgun (WGS) entry which is preliminary data.</text>
</comment>